<dbReference type="Gene3D" id="3.90.380.10">
    <property type="entry name" value="Naphthalene 1,2-dioxygenase Alpha Subunit, Chain A, domain 1"/>
    <property type="match status" value="1"/>
</dbReference>
<sequence>MSTVSVSAMEFVDLENGLVRKSAYTDPDLYTAEMNRIFERTWLYIAHASEVPEPGDYKTTEVAGRPVIVVRGADGEIRVLQNRCRHRAASVCQAPKGNARFFRCEYHGWTYRNSGELVGVTYPDAYQELDKSQLGLQSLPRVELYQDFVFVSLNPEVEPLDEHLGEAKKYIDLFVAQGAGRPLAAAYGTQKIRYGGNWKYQLENGCDGYHPNFAHRSFFRVMAERTGEEGLGSYMDGSAAAESLSLGRGHTLLDQRNTATDHYAERYRASPDVDDIVAELRKELSEEEMNRLLANSTSPGFNLTVFPNLQLIGLHIREIRPVSVDETVVHYTPLAVDGVPDGINQLRMRNHELFYSAAGFGVPDDGEMFRRVSVGVGSDTEWLLLSRGKHRENPQGDVVSAHITDELPQRAEWARWAELMDDDA</sequence>
<comment type="similarity">
    <text evidence="1">Belongs to the bacterial ring-hydroxylating dioxygenase alpha subunit family.</text>
</comment>
<dbReference type="Pfam" id="PF00355">
    <property type="entry name" value="Rieske"/>
    <property type="match status" value="1"/>
</dbReference>
<evidence type="ECO:0000256" key="3">
    <source>
        <dbReference type="ARBA" id="ARBA00022723"/>
    </source>
</evidence>
<evidence type="ECO:0000256" key="1">
    <source>
        <dbReference type="ARBA" id="ARBA00008751"/>
    </source>
</evidence>
<dbReference type="PROSITE" id="PS51296">
    <property type="entry name" value="RIESKE"/>
    <property type="match status" value="1"/>
</dbReference>
<feature type="domain" description="Rieske" evidence="9">
    <location>
        <begin position="43"/>
        <end position="151"/>
    </location>
</feature>
<dbReference type="EMBL" id="JAAXOO010000001">
    <property type="protein sequence ID" value="NKY32462.1"/>
    <property type="molecule type" value="Genomic_DNA"/>
</dbReference>
<evidence type="ECO:0000256" key="4">
    <source>
        <dbReference type="ARBA" id="ARBA00022964"/>
    </source>
</evidence>
<gene>
    <name evidence="10" type="ORF">HGA13_05145</name>
</gene>
<evidence type="ECO:0000313" key="11">
    <source>
        <dbReference type="Proteomes" id="UP000565715"/>
    </source>
</evidence>
<dbReference type="GO" id="GO:0016705">
    <property type="term" value="F:oxidoreductase activity, acting on paired donors, with incorporation or reduction of molecular oxygen"/>
    <property type="evidence" value="ECO:0007669"/>
    <property type="project" value="UniProtKB-ARBA"/>
</dbReference>
<keyword evidence="4" id="KW-0223">Dioxygenase</keyword>
<keyword evidence="8" id="KW-0520">NAD</keyword>
<dbReference type="CDD" id="cd03469">
    <property type="entry name" value="Rieske_RO_Alpha_N"/>
    <property type="match status" value="1"/>
</dbReference>
<dbReference type="SUPFAM" id="SSF50022">
    <property type="entry name" value="ISP domain"/>
    <property type="match status" value="1"/>
</dbReference>
<proteinExistence type="inferred from homology"/>
<keyword evidence="7" id="KW-0411">Iron-sulfur</keyword>
<evidence type="ECO:0000259" key="9">
    <source>
        <dbReference type="PROSITE" id="PS51296"/>
    </source>
</evidence>
<keyword evidence="2" id="KW-0001">2Fe-2S</keyword>
<comment type="caution">
    <text evidence="10">The sequence shown here is derived from an EMBL/GenBank/DDBJ whole genome shotgun (WGS) entry which is preliminary data.</text>
</comment>
<dbReference type="PANTHER" id="PTHR43756">
    <property type="entry name" value="CHOLINE MONOOXYGENASE, CHLOROPLASTIC"/>
    <property type="match status" value="1"/>
</dbReference>
<evidence type="ECO:0000256" key="5">
    <source>
        <dbReference type="ARBA" id="ARBA00023002"/>
    </source>
</evidence>
<dbReference type="InterPro" id="IPR036922">
    <property type="entry name" value="Rieske_2Fe-2S_sf"/>
</dbReference>
<dbReference type="GO" id="GO:0005506">
    <property type="term" value="F:iron ion binding"/>
    <property type="evidence" value="ECO:0007669"/>
    <property type="project" value="InterPro"/>
</dbReference>
<evidence type="ECO:0000256" key="2">
    <source>
        <dbReference type="ARBA" id="ARBA00022714"/>
    </source>
</evidence>
<accession>A0A846X921</accession>
<name>A0A846X921_9NOCA</name>
<dbReference type="InterPro" id="IPR001663">
    <property type="entry name" value="Rng_hydr_dOase-A"/>
</dbReference>
<keyword evidence="5" id="KW-0560">Oxidoreductase</keyword>
<dbReference type="Pfam" id="PF00848">
    <property type="entry name" value="Ring_hydroxyl_A"/>
    <property type="match status" value="1"/>
</dbReference>
<dbReference type="InterPro" id="IPR017941">
    <property type="entry name" value="Rieske_2Fe-2S"/>
</dbReference>
<dbReference type="PRINTS" id="PR00090">
    <property type="entry name" value="RNGDIOXGNASE"/>
</dbReference>
<dbReference type="GO" id="GO:0051213">
    <property type="term" value="F:dioxygenase activity"/>
    <property type="evidence" value="ECO:0007669"/>
    <property type="project" value="UniProtKB-KW"/>
</dbReference>
<keyword evidence="6" id="KW-0408">Iron</keyword>
<evidence type="ECO:0000313" key="10">
    <source>
        <dbReference type="EMBL" id="NKY32462.1"/>
    </source>
</evidence>
<dbReference type="SUPFAM" id="SSF55961">
    <property type="entry name" value="Bet v1-like"/>
    <property type="match status" value="1"/>
</dbReference>
<dbReference type="InterPro" id="IPR015879">
    <property type="entry name" value="Ring_hydroxy_dOase_asu_C_dom"/>
</dbReference>
<keyword evidence="3" id="KW-0479">Metal-binding</keyword>
<dbReference type="RefSeq" id="WP_068036759.1">
    <property type="nucleotide sequence ID" value="NZ_JAAXOO010000001.1"/>
</dbReference>
<dbReference type="PROSITE" id="PS00570">
    <property type="entry name" value="RING_HYDROXYL_ALPHA"/>
    <property type="match status" value="1"/>
</dbReference>
<dbReference type="Gene3D" id="2.102.10.10">
    <property type="entry name" value="Rieske [2Fe-2S] iron-sulphur domain"/>
    <property type="match status" value="1"/>
</dbReference>
<evidence type="ECO:0000256" key="8">
    <source>
        <dbReference type="ARBA" id="ARBA00023027"/>
    </source>
</evidence>
<dbReference type="GO" id="GO:0004497">
    <property type="term" value="F:monooxygenase activity"/>
    <property type="evidence" value="ECO:0007669"/>
    <property type="project" value="UniProtKB-ARBA"/>
</dbReference>
<evidence type="ECO:0000256" key="7">
    <source>
        <dbReference type="ARBA" id="ARBA00023014"/>
    </source>
</evidence>
<organism evidence="10 11">
    <name type="scientific">Nocardia speluncae</name>
    <dbReference type="NCBI Taxonomy" id="419477"/>
    <lineage>
        <taxon>Bacteria</taxon>
        <taxon>Bacillati</taxon>
        <taxon>Actinomycetota</taxon>
        <taxon>Actinomycetes</taxon>
        <taxon>Mycobacteriales</taxon>
        <taxon>Nocardiaceae</taxon>
        <taxon>Nocardia</taxon>
    </lineage>
</organism>
<reference evidence="10 11" key="1">
    <citation type="submission" date="2020-04" db="EMBL/GenBank/DDBJ databases">
        <title>MicrobeNet Type strains.</title>
        <authorList>
            <person name="Nicholson A.C."/>
        </authorList>
    </citation>
    <scope>NUCLEOTIDE SEQUENCE [LARGE SCALE GENOMIC DNA]</scope>
    <source>
        <strain evidence="10 11">DSM 45078</strain>
    </source>
</reference>
<dbReference type="GO" id="GO:0051537">
    <property type="term" value="F:2 iron, 2 sulfur cluster binding"/>
    <property type="evidence" value="ECO:0007669"/>
    <property type="project" value="UniProtKB-KW"/>
</dbReference>
<keyword evidence="11" id="KW-1185">Reference proteome</keyword>
<evidence type="ECO:0000256" key="6">
    <source>
        <dbReference type="ARBA" id="ARBA00023004"/>
    </source>
</evidence>
<dbReference type="InterPro" id="IPR015881">
    <property type="entry name" value="ARHD_Rieske_2Fe_2S"/>
</dbReference>
<dbReference type="Proteomes" id="UP000565715">
    <property type="component" value="Unassembled WGS sequence"/>
</dbReference>
<dbReference type="PANTHER" id="PTHR43756:SF1">
    <property type="entry name" value="3-PHENYLPROPIONATE_CINNAMIC ACID DIOXYGENASE SUBUNIT ALPHA"/>
    <property type="match status" value="1"/>
</dbReference>
<protein>
    <submittedName>
        <fullName evidence="10">Rieske 2Fe-2S domain-containing protein</fullName>
    </submittedName>
</protein>
<dbReference type="AlphaFoldDB" id="A0A846X921"/>